<evidence type="ECO:0000259" key="1">
    <source>
        <dbReference type="PROSITE" id="PS51094"/>
    </source>
</evidence>
<dbReference type="Pfam" id="PF00359">
    <property type="entry name" value="PTS_EIIA_2"/>
    <property type="match status" value="1"/>
</dbReference>
<dbReference type="Gene3D" id="3.40.930.10">
    <property type="entry name" value="Mannitol-specific EII, Chain A"/>
    <property type="match status" value="1"/>
</dbReference>
<dbReference type="Proteomes" id="UP000320390">
    <property type="component" value="Chromosome"/>
</dbReference>
<protein>
    <submittedName>
        <fullName evidence="2">PTS system mannose-specific EIIBCA component</fullName>
    </submittedName>
</protein>
<name>A0A518EWB5_9BACT</name>
<evidence type="ECO:0000313" key="2">
    <source>
        <dbReference type="EMBL" id="QDV08379.1"/>
    </source>
</evidence>
<accession>A0A518EWB5</accession>
<dbReference type="PANTHER" id="PTHR47738:SF2">
    <property type="entry name" value="PTS SYSTEM FRUCTOSE-LIKE EIIA COMPONENT"/>
    <property type="match status" value="1"/>
</dbReference>
<organism evidence="2 3">
    <name type="scientific">Saltatorellus ferox</name>
    <dbReference type="NCBI Taxonomy" id="2528018"/>
    <lineage>
        <taxon>Bacteria</taxon>
        <taxon>Pseudomonadati</taxon>
        <taxon>Planctomycetota</taxon>
        <taxon>Planctomycetia</taxon>
        <taxon>Planctomycetia incertae sedis</taxon>
        <taxon>Saltatorellus</taxon>
    </lineage>
</organism>
<dbReference type="InterPro" id="IPR002178">
    <property type="entry name" value="PTS_EIIA_type-2_dom"/>
</dbReference>
<dbReference type="InterPro" id="IPR016152">
    <property type="entry name" value="PTrfase/Anion_transptr"/>
</dbReference>
<dbReference type="AlphaFoldDB" id="A0A518EWB5"/>
<sequence length="159" mass="17776">MDWYKRFKTKACILKLKGQTKADILNEVADQLLSAKYIEPGLEEHVRAALIAREELASTGVGMNVAIPHVKVEGLEEAVFSLAVSKDGVEWQAVDGAPVHIIFTVLRPEERTDTYDPDEHLSMMRWVAKLARDPDFRAFALQAKTKAELVGLLKEMSVV</sequence>
<keyword evidence="3" id="KW-1185">Reference proteome</keyword>
<feature type="domain" description="PTS EIIA type-2" evidence="1">
    <location>
        <begin position="5"/>
        <end position="156"/>
    </location>
</feature>
<dbReference type="PANTHER" id="PTHR47738">
    <property type="entry name" value="PTS SYSTEM FRUCTOSE-LIKE EIIA COMPONENT-RELATED"/>
    <property type="match status" value="1"/>
</dbReference>
<evidence type="ECO:0000313" key="3">
    <source>
        <dbReference type="Proteomes" id="UP000320390"/>
    </source>
</evidence>
<dbReference type="InterPro" id="IPR051541">
    <property type="entry name" value="PTS_SugarTrans_NitroReg"/>
</dbReference>
<dbReference type="EMBL" id="CP036434">
    <property type="protein sequence ID" value="QDV08379.1"/>
    <property type="molecule type" value="Genomic_DNA"/>
</dbReference>
<gene>
    <name evidence="2" type="primary">manP</name>
    <name evidence="2" type="ORF">Poly30_39170</name>
</gene>
<dbReference type="CDD" id="cd00211">
    <property type="entry name" value="PTS_IIA_fru"/>
    <property type="match status" value="1"/>
</dbReference>
<dbReference type="PROSITE" id="PS51094">
    <property type="entry name" value="PTS_EIIA_TYPE_2"/>
    <property type="match status" value="1"/>
</dbReference>
<dbReference type="SUPFAM" id="SSF55804">
    <property type="entry name" value="Phoshotransferase/anion transport protein"/>
    <property type="match status" value="1"/>
</dbReference>
<reference evidence="2 3" key="1">
    <citation type="submission" date="2019-02" db="EMBL/GenBank/DDBJ databases">
        <title>Deep-cultivation of Planctomycetes and their phenomic and genomic characterization uncovers novel biology.</title>
        <authorList>
            <person name="Wiegand S."/>
            <person name="Jogler M."/>
            <person name="Boedeker C."/>
            <person name="Pinto D."/>
            <person name="Vollmers J."/>
            <person name="Rivas-Marin E."/>
            <person name="Kohn T."/>
            <person name="Peeters S.H."/>
            <person name="Heuer A."/>
            <person name="Rast P."/>
            <person name="Oberbeckmann S."/>
            <person name="Bunk B."/>
            <person name="Jeske O."/>
            <person name="Meyerdierks A."/>
            <person name="Storesund J.E."/>
            <person name="Kallscheuer N."/>
            <person name="Luecker S."/>
            <person name="Lage O.M."/>
            <person name="Pohl T."/>
            <person name="Merkel B.J."/>
            <person name="Hornburger P."/>
            <person name="Mueller R.-W."/>
            <person name="Bruemmer F."/>
            <person name="Labrenz M."/>
            <person name="Spormann A.M."/>
            <person name="Op den Camp H."/>
            <person name="Overmann J."/>
            <person name="Amann R."/>
            <person name="Jetten M.S.M."/>
            <person name="Mascher T."/>
            <person name="Medema M.H."/>
            <person name="Devos D.P."/>
            <person name="Kaster A.-K."/>
            <person name="Ovreas L."/>
            <person name="Rohde M."/>
            <person name="Galperin M.Y."/>
            <person name="Jogler C."/>
        </authorList>
    </citation>
    <scope>NUCLEOTIDE SEQUENCE [LARGE SCALE GENOMIC DNA]</scope>
    <source>
        <strain evidence="2 3">Poly30</strain>
    </source>
</reference>
<dbReference type="RefSeq" id="WP_145200930.1">
    <property type="nucleotide sequence ID" value="NZ_CP036434.1"/>
</dbReference>
<proteinExistence type="predicted"/>
<dbReference type="OrthoDB" id="95460at2"/>